<comment type="caution">
    <text evidence="2">The sequence shown here is derived from an EMBL/GenBank/DDBJ whole genome shotgun (WGS) entry which is preliminary data.</text>
</comment>
<keyword evidence="3" id="KW-1185">Reference proteome</keyword>
<evidence type="ECO:0000313" key="2">
    <source>
        <dbReference type="EMBL" id="GAA1403597.1"/>
    </source>
</evidence>
<evidence type="ECO:0000313" key="3">
    <source>
        <dbReference type="Proteomes" id="UP001499863"/>
    </source>
</evidence>
<organism evidence="2 3">
    <name type="scientific">Kitasatospora putterlickiae</name>
    <dbReference type="NCBI Taxonomy" id="221725"/>
    <lineage>
        <taxon>Bacteria</taxon>
        <taxon>Bacillati</taxon>
        <taxon>Actinomycetota</taxon>
        <taxon>Actinomycetes</taxon>
        <taxon>Kitasatosporales</taxon>
        <taxon>Streptomycetaceae</taxon>
        <taxon>Kitasatospora</taxon>
    </lineage>
</organism>
<feature type="compositionally biased region" description="Gly residues" evidence="1">
    <location>
        <begin position="28"/>
        <end position="38"/>
    </location>
</feature>
<dbReference type="Proteomes" id="UP001499863">
    <property type="component" value="Unassembled WGS sequence"/>
</dbReference>
<sequence length="74" mass="7302">MWRGRGYGWGADGLVVVVGQRVEAGAAEGGAEGLGGGAGEEHPAGAARIEDLAEHGSAAAVRHPLGGESRSPRG</sequence>
<name>A0ABN1YDX3_9ACTN</name>
<proteinExistence type="predicted"/>
<protein>
    <submittedName>
        <fullName evidence="2">Uncharacterized protein</fullName>
    </submittedName>
</protein>
<reference evidence="2 3" key="1">
    <citation type="journal article" date="2019" name="Int. J. Syst. Evol. Microbiol.">
        <title>The Global Catalogue of Microorganisms (GCM) 10K type strain sequencing project: providing services to taxonomists for standard genome sequencing and annotation.</title>
        <authorList>
            <consortium name="The Broad Institute Genomics Platform"/>
            <consortium name="The Broad Institute Genome Sequencing Center for Infectious Disease"/>
            <person name="Wu L."/>
            <person name="Ma J."/>
        </authorList>
    </citation>
    <scope>NUCLEOTIDE SEQUENCE [LARGE SCALE GENOMIC DNA]</scope>
    <source>
        <strain evidence="2 3">JCM 12393</strain>
    </source>
</reference>
<accession>A0ABN1YDX3</accession>
<feature type="compositionally biased region" description="Basic and acidic residues" evidence="1">
    <location>
        <begin position="39"/>
        <end position="54"/>
    </location>
</feature>
<dbReference type="EMBL" id="BAAAKJ010000259">
    <property type="protein sequence ID" value="GAA1403597.1"/>
    <property type="molecule type" value="Genomic_DNA"/>
</dbReference>
<feature type="region of interest" description="Disordered" evidence="1">
    <location>
        <begin position="28"/>
        <end position="74"/>
    </location>
</feature>
<evidence type="ECO:0000256" key="1">
    <source>
        <dbReference type="SAM" id="MobiDB-lite"/>
    </source>
</evidence>
<gene>
    <name evidence="2" type="ORF">GCM10009639_48640</name>
</gene>